<name>A0ABS3K624_9HYPH</name>
<dbReference type="EMBL" id="JADIJS010000010">
    <property type="protein sequence ID" value="MBO1042345.1"/>
    <property type="molecule type" value="Genomic_DNA"/>
</dbReference>
<evidence type="ECO:0000313" key="3">
    <source>
        <dbReference type="Proteomes" id="UP000718278"/>
    </source>
</evidence>
<accession>A0ABS3K624</accession>
<keyword evidence="1" id="KW-1133">Transmembrane helix</keyword>
<evidence type="ECO:0000313" key="2">
    <source>
        <dbReference type="EMBL" id="MBO1042345.1"/>
    </source>
</evidence>
<sequence length="53" mass="5857">MLLFFWLGPVLGLYVGLGPQNIFFQLAIFFCTMTMVTFGGAYAVLSYVAQEAV</sequence>
<reference evidence="2 3" key="1">
    <citation type="submission" date="2020-10" db="EMBL/GenBank/DDBJ databases">
        <title>Genomic characterization of underground lake bacteria from Wind Cave National Park: Insight into the archetypical LuxI/LuxR and identification of LuxR solos.</title>
        <authorList>
            <person name="Wengert P.C."/>
            <person name="Savka M.A."/>
        </authorList>
    </citation>
    <scope>NUCLEOTIDE SEQUENCE [LARGE SCALE GENOMIC DNA]</scope>
    <source>
        <strain evidence="2 3">SD316</strain>
    </source>
</reference>
<dbReference type="Proteomes" id="UP000718278">
    <property type="component" value="Unassembled WGS sequence"/>
</dbReference>
<organism evidence="2 3">
    <name type="scientific">Brucella pituitosa</name>
    <dbReference type="NCBI Taxonomy" id="571256"/>
    <lineage>
        <taxon>Bacteria</taxon>
        <taxon>Pseudomonadati</taxon>
        <taxon>Pseudomonadota</taxon>
        <taxon>Alphaproteobacteria</taxon>
        <taxon>Hyphomicrobiales</taxon>
        <taxon>Brucellaceae</taxon>
        <taxon>Brucella/Ochrobactrum group</taxon>
        <taxon>Brucella</taxon>
    </lineage>
</organism>
<keyword evidence="3" id="KW-1185">Reference proteome</keyword>
<protein>
    <submittedName>
        <fullName evidence="2">Uncharacterized protein</fullName>
    </submittedName>
</protein>
<keyword evidence="1" id="KW-0472">Membrane</keyword>
<comment type="caution">
    <text evidence="2">The sequence shown here is derived from an EMBL/GenBank/DDBJ whole genome shotgun (WGS) entry which is preliminary data.</text>
</comment>
<proteinExistence type="predicted"/>
<feature type="transmembrane region" description="Helical" evidence="1">
    <location>
        <begin position="22"/>
        <end position="45"/>
    </location>
</feature>
<dbReference type="RefSeq" id="WP_207490360.1">
    <property type="nucleotide sequence ID" value="NZ_JADIJS010000010.1"/>
</dbReference>
<evidence type="ECO:0000256" key="1">
    <source>
        <dbReference type="SAM" id="Phobius"/>
    </source>
</evidence>
<keyword evidence="1" id="KW-0812">Transmembrane</keyword>
<gene>
    <name evidence="2" type="ORF">IPV26_22070</name>
</gene>